<organism evidence="7 8">
    <name type="scientific">Bacillus salipaludis</name>
    <dbReference type="NCBI Taxonomy" id="2547811"/>
    <lineage>
        <taxon>Bacteria</taxon>
        <taxon>Bacillati</taxon>
        <taxon>Bacillota</taxon>
        <taxon>Bacilli</taxon>
        <taxon>Bacillales</taxon>
        <taxon>Bacillaceae</taxon>
        <taxon>Bacillus</taxon>
    </lineage>
</organism>
<dbReference type="EMBL" id="JAVGVR010000002">
    <property type="protein sequence ID" value="MDQ6600923.1"/>
    <property type="molecule type" value="Genomic_DNA"/>
</dbReference>
<dbReference type="SUPFAM" id="SSF53807">
    <property type="entry name" value="Helical backbone' metal receptor"/>
    <property type="match status" value="1"/>
</dbReference>
<name>A0AA90Z5F7_9BACI</name>
<evidence type="ECO:0000256" key="4">
    <source>
        <dbReference type="ARBA" id="ARBA00022729"/>
    </source>
</evidence>
<keyword evidence="2 5" id="KW-0813">Transport</keyword>
<keyword evidence="4 6" id="KW-0732">Signal</keyword>
<dbReference type="GO" id="GO:0007155">
    <property type="term" value="P:cell adhesion"/>
    <property type="evidence" value="ECO:0007669"/>
    <property type="project" value="InterPro"/>
</dbReference>
<evidence type="ECO:0000256" key="1">
    <source>
        <dbReference type="ARBA" id="ARBA00004196"/>
    </source>
</evidence>
<dbReference type="PANTHER" id="PTHR42953:SF1">
    <property type="entry name" value="METAL-BINDING PROTEIN HI_0362-RELATED"/>
    <property type="match status" value="1"/>
</dbReference>
<dbReference type="Pfam" id="PF01297">
    <property type="entry name" value="ZnuA"/>
    <property type="match status" value="1"/>
</dbReference>
<evidence type="ECO:0000256" key="3">
    <source>
        <dbReference type="ARBA" id="ARBA00022723"/>
    </source>
</evidence>
<comment type="similarity">
    <text evidence="5">Belongs to the bacterial solute-binding protein 9 family.</text>
</comment>
<dbReference type="GO" id="GO:0030001">
    <property type="term" value="P:metal ion transport"/>
    <property type="evidence" value="ECO:0007669"/>
    <property type="project" value="InterPro"/>
</dbReference>
<dbReference type="InterPro" id="IPR050492">
    <property type="entry name" value="Bact_metal-bind_prot9"/>
</dbReference>
<dbReference type="RefSeq" id="WP_308914548.1">
    <property type="nucleotide sequence ID" value="NZ_JAVGVR010000002.1"/>
</dbReference>
<dbReference type="InterPro" id="IPR006128">
    <property type="entry name" value="Lipoprotein_PsaA-like"/>
</dbReference>
<comment type="subcellular location">
    <subcellularLocation>
        <location evidence="1">Cell envelope</location>
    </subcellularLocation>
</comment>
<gene>
    <name evidence="7" type="ORF">RCG21_32530</name>
</gene>
<feature type="chain" id="PRO_5041684059" evidence="6">
    <location>
        <begin position="30"/>
        <end position="310"/>
    </location>
</feature>
<evidence type="ECO:0000256" key="6">
    <source>
        <dbReference type="SAM" id="SignalP"/>
    </source>
</evidence>
<sequence length="310" mass="33891">MENKIMRKKWYSILAGGCTASLLLLSGCADTSKTTTSAPANSDNKIKIVAAENFYGEVAKAVGGNRVEVTSILDNPNVDPHDYEPTAETSKLVNDAQVIVYNGAGYDAWMDKVIKSSSSASSKSAIQVAEDIMGVKEGENEHVWYDPTTMPKLAIKLADDLSKLDPIQKEAFNKRAQSYIKSLEPLKEKVQELKQQSTTNIDVSEPVFDYMAKALNLKVNNSKFARAIDEGTDPAPSDIAALQNDLNGKKVKLLVHNTQNSTPVVDNIVKLANSNSIPIVKVTETEPKGKNYLQWMVDQLDDVAKAIESK</sequence>
<keyword evidence="8" id="KW-1185">Reference proteome</keyword>
<dbReference type="PROSITE" id="PS51257">
    <property type="entry name" value="PROKAR_LIPOPROTEIN"/>
    <property type="match status" value="1"/>
</dbReference>
<evidence type="ECO:0000256" key="5">
    <source>
        <dbReference type="RuleBase" id="RU003512"/>
    </source>
</evidence>
<reference evidence="7" key="1">
    <citation type="submission" date="2023-08" db="EMBL/GenBank/DDBJ databases">
        <title>Nitrogen cycling bacteria in agricultural field soils.</title>
        <authorList>
            <person name="Jang J."/>
        </authorList>
    </citation>
    <scope>NUCLEOTIDE SEQUENCE</scope>
    <source>
        <strain evidence="7">PS3-36</strain>
    </source>
</reference>
<keyword evidence="3" id="KW-0479">Metal-binding</keyword>
<feature type="signal peptide" evidence="6">
    <location>
        <begin position="1"/>
        <end position="29"/>
    </location>
</feature>
<evidence type="ECO:0000256" key="2">
    <source>
        <dbReference type="ARBA" id="ARBA00022448"/>
    </source>
</evidence>
<protein>
    <submittedName>
        <fullName evidence="7">Zinc ABC transporter substrate-binding protein</fullName>
    </submittedName>
</protein>
<dbReference type="PRINTS" id="PR00690">
    <property type="entry name" value="ADHESNFAMILY"/>
</dbReference>
<accession>A0AA90Z5F7</accession>
<dbReference type="Gene3D" id="3.40.50.1980">
    <property type="entry name" value="Nitrogenase molybdenum iron protein domain"/>
    <property type="match status" value="2"/>
</dbReference>
<dbReference type="GO" id="GO:0030313">
    <property type="term" value="C:cell envelope"/>
    <property type="evidence" value="ECO:0007669"/>
    <property type="project" value="UniProtKB-SubCell"/>
</dbReference>
<dbReference type="InterPro" id="IPR006127">
    <property type="entry name" value="ZnuA-like"/>
</dbReference>
<proteinExistence type="inferred from homology"/>
<evidence type="ECO:0000313" key="8">
    <source>
        <dbReference type="Proteomes" id="UP001178888"/>
    </source>
</evidence>
<comment type="caution">
    <text evidence="7">The sequence shown here is derived from an EMBL/GenBank/DDBJ whole genome shotgun (WGS) entry which is preliminary data.</text>
</comment>
<dbReference type="Proteomes" id="UP001178888">
    <property type="component" value="Unassembled WGS sequence"/>
</dbReference>
<dbReference type="PANTHER" id="PTHR42953">
    <property type="entry name" value="HIGH-AFFINITY ZINC UPTAKE SYSTEM PROTEIN ZNUA-RELATED"/>
    <property type="match status" value="1"/>
</dbReference>
<dbReference type="AlphaFoldDB" id="A0AA90Z5F7"/>
<dbReference type="GO" id="GO:0046872">
    <property type="term" value="F:metal ion binding"/>
    <property type="evidence" value="ECO:0007669"/>
    <property type="project" value="UniProtKB-KW"/>
</dbReference>
<evidence type="ECO:0000313" key="7">
    <source>
        <dbReference type="EMBL" id="MDQ6600923.1"/>
    </source>
</evidence>